<dbReference type="Pfam" id="PF07568">
    <property type="entry name" value="HisKA_2"/>
    <property type="match status" value="1"/>
</dbReference>
<proteinExistence type="predicted"/>
<dbReference type="InterPro" id="IPR011495">
    <property type="entry name" value="Sig_transdc_His_kin_sub2_dim/P"/>
</dbReference>
<evidence type="ECO:0000259" key="11">
    <source>
        <dbReference type="Pfam" id="PF13581"/>
    </source>
</evidence>
<dbReference type="GO" id="GO:0005524">
    <property type="term" value="F:ATP binding"/>
    <property type="evidence" value="ECO:0007669"/>
    <property type="project" value="UniProtKB-KW"/>
</dbReference>
<dbReference type="InterPro" id="IPR011623">
    <property type="entry name" value="7TMR_DISM_rcpt_extracell_dom1"/>
</dbReference>
<keyword evidence="6 12" id="KW-0418">Kinase</keyword>
<evidence type="ECO:0000256" key="6">
    <source>
        <dbReference type="ARBA" id="ARBA00022777"/>
    </source>
</evidence>
<dbReference type="Pfam" id="PF07695">
    <property type="entry name" value="7TMR-DISM_7TM"/>
    <property type="match status" value="1"/>
</dbReference>
<evidence type="ECO:0000256" key="4">
    <source>
        <dbReference type="ARBA" id="ARBA00022679"/>
    </source>
</evidence>
<accession>A0A1I5MGV5</accession>
<evidence type="ECO:0000256" key="8">
    <source>
        <dbReference type="SAM" id="Phobius"/>
    </source>
</evidence>
<feature type="transmembrane region" description="Helical" evidence="8">
    <location>
        <begin position="67"/>
        <end position="86"/>
    </location>
</feature>
<dbReference type="AlphaFoldDB" id="A0A1I5MGV5"/>
<dbReference type="Gene3D" id="3.30.450.20">
    <property type="entry name" value="PAS domain"/>
    <property type="match status" value="1"/>
</dbReference>
<gene>
    <name evidence="12" type="ORF">SAMN05216234_1062</name>
</gene>
<feature type="transmembrane region" description="Helical" evidence="8">
    <location>
        <begin position="36"/>
        <end position="55"/>
    </location>
</feature>
<organism evidence="12 13">
    <name type="scientific">Hydrogenimonas thermophila</name>
    <dbReference type="NCBI Taxonomy" id="223786"/>
    <lineage>
        <taxon>Bacteria</taxon>
        <taxon>Pseudomonadati</taxon>
        <taxon>Campylobacterota</taxon>
        <taxon>Epsilonproteobacteria</taxon>
        <taxon>Campylobacterales</taxon>
        <taxon>Hydrogenimonadaceae</taxon>
        <taxon>Hydrogenimonas</taxon>
    </lineage>
</organism>
<dbReference type="Pfam" id="PF13581">
    <property type="entry name" value="HATPase_c_2"/>
    <property type="match status" value="1"/>
</dbReference>
<dbReference type="InterPro" id="IPR036890">
    <property type="entry name" value="HATPase_C_sf"/>
</dbReference>
<keyword evidence="8" id="KW-0472">Membrane</keyword>
<keyword evidence="13" id="KW-1185">Reference proteome</keyword>
<feature type="domain" description="Signal transduction histidine kinase subgroup 2 dimerisation and phosphoacceptor" evidence="9">
    <location>
        <begin position="168"/>
        <end position="241"/>
    </location>
</feature>
<dbReference type="EC" id="2.7.13.3" evidence="2"/>
<feature type="domain" description="Histidine kinase/HSP90-like ATPase" evidence="11">
    <location>
        <begin position="255"/>
        <end position="351"/>
    </location>
</feature>
<dbReference type="SUPFAM" id="SSF55874">
    <property type="entry name" value="ATPase domain of HSP90 chaperone/DNA topoisomerase II/histidine kinase"/>
    <property type="match status" value="1"/>
</dbReference>
<sequence>MEIKKYLPLTYKVLKLIIILYLILVIMAYLQFNPWYQIITIVASITYIILFYMSIRVWIMGHTKAKYYLIAMTIYISTIVVMSLMINGILENNYITRFAFLYGSFMEIILFTLLLANRFYEVKNEKIRIQNRLIEIKEKNEKFLEYEIENRTKEIKNLLRDKELLLKEVYHRVKNNFQMVIGMISIQANKENNKVYKKSFQELICRIKSMSAVHQSLYNSKALSCIKSKEYIPKIIQDVKHVFNRDNMEIIEMVDSIDLKMEYAISLGVIVNEVLTNAIKHNFNLEKKLIIYIKLKKVNEQINLLIKDNGKGFDTEHKLIQTGLGLKLLEQFIKKIPNSHFEFHSTSEGTEFSLFFTT</sequence>
<evidence type="ECO:0000313" key="12">
    <source>
        <dbReference type="EMBL" id="SFP08822.1"/>
    </source>
</evidence>
<keyword evidence="3" id="KW-0597">Phosphoprotein</keyword>
<keyword evidence="8" id="KW-0812">Transmembrane</keyword>
<protein>
    <recommendedName>
        <fullName evidence="2">histidine kinase</fullName>
        <ecNumber evidence="2">2.7.13.3</ecNumber>
    </recommendedName>
</protein>
<feature type="domain" description="7TM-DISM receptor extracellular" evidence="10">
    <location>
        <begin position="5"/>
        <end position="118"/>
    </location>
</feature>
<keyword evidence="5" id="KW-0547">Nucleotide-binding</keyword>
<dbReference type="EMBL" id="FOXB01000006">
    <property type="protein sequence ID" value="SFP08822.1"/>
    <property type="molecule type" value="Genomic_DNA"/>
</dbReference>
<comment type="catalytic activity">
    <reaction evidence="1">
        <text>ATP + protein L-histidine = ADP + protein N-phospho-L-histidine.</text>
        <dbReference type="EC" id="2.7.13.3"/>
    </reaction>
</comment>
<dbReference type="Proteomes" id="UP000199227">
    <property type="component" value="Unassembled WGS sequence"/>
</dbReference>
<dbReference type="STRING" id="223786.SAMN05216234_1062"/>
<keyword evidence="8" id="KW-1133">Transmembrane helix</keyword>
<evidence type="ECO:0000313" key="13">
    <source>
        <dbReference type="Proteomes" id="UP000199227"/>
    </source>
</evidence>
<evidence type="ECO:0000256" key="1">
    <source>
        <dbReference type="ARBA" id="ARBA00000085"/>
    </source>
</evidence>
<reference evidence="12 13" key="1">
    <citation type="submission" date="2016-10" db="EMBL/GenBank/DDBJ databases">
        <authorList>
            <person name="de Groot N.N."/>
        </authorList>
    </citation>
    <scope>NUCLEOTIDE SEQUENCE [LARGE SCALE GENOMIC DNA]</scope>
    <source>
        <strain evidence="12 13">EP1-55-1</strain>
    </source>
</reference>
<dbReference type="Gene3D" id="3.30.565.10">
    <property type="entry name" value="Histidine kinase-like ATPase, C-terminal domain"/>
    <property type="match status" value="1"/>
</dbReference>
<name>A0A1I5MGV5_9BACT</name>
<evidence type="ECO:0000256" key="2">
    <source>
        <dbReference type="ARBA" id="ARBA00012438"/>
    </source>
</evidence>
<dbReference type="PANTHER" id="PTHR41523">
    <property type="entry name" value="TWO-COMPONENT SYSTEM SENSOR PROTEIN"/>
    <property type="match status" value="1"/>
</dbReference>
<evidence type="ECO:0000256" key="7">
    <source>
        <dbReference type="ARBA" id="ARBA00022840"/>
    </source>
</evidence>
<dbReference type="GO" id="GO:0004673">
    <property type="term" value="F:protein histidine kinase activity"/>
    <property type="evidence" value="ECO:0007669"/>
    <property type="project" value="UniProtKB-EC"/>
</dbReference>
<evidence type="ECO:0000256" key="5">
    <source>
        <dbReference type="ARBA" id="ARBA00022741"/>
    </source>
</evidence>
<keyword evidence="7" id="KW-0067">ATP-binding</keyword>
<evidence type="ECO:0000259" key="10">
    <source>
        <dbReference type="Pfam" id="PF07695"/>
    </source>
</evidence>
<feature type="transmembrane region" description="Helical" evidence="8">
    <location>
        <begin position="98"/>
        <end position="120"/>
    </location>
</feature>
<keyword evidence="4" id="KW-0808">Transferase</keyword>
<feature type="transmembrane region" description="Helical" evidence="8">
    <location>
        <begin position="12"/>
        <end position="30"/>
    </location>
</feature>
<evidence type="ECO:0000256" key="3">
    <source>
        <dbReference type="ARBA" id="ARBA00022553"/>
    </source>
</evidence>
<evidence type="ECO:0000259" key="9">
    <source>
        <dbReference type="Pfam" id="PF07568"/>
    </source>
</evidence>
<dbReference type="InterPro" id="IPR003594">
    <property type="entry name" value="HATPase_dom"/>
</dbReference>
<dbReference type="PANTHER" id="PTHR41523:SF8">
    <property type="entry name" value="ETHYLENE RESPONSE SENSOR PROTEIN"/>
    <property type="match status" value="1"/>
</dbReference>